<dbReference type="SUPFAM" id="SSF51445">
    <property type="entry name" value="(Trans)glycosidases"/>
    <property type="match status" value="1"/>
</dbReference>
<dbReference type="GO" id="GO:0030979">
    <property type="term" value="P:alpha-glucan biosynthetic process"/>
    <property type="evidence" value="ECO:0007669"/>
    <property type="project" value="UniProtKB-UniRule"/>
</dbReference>
<dbReference type="InterPro" id="IPR013780">
    <property type="entry name" value="Glyco_hydro_b"/>
</dbReference>
<feature type="site" description="Transition state stabilizer" evidence="6">
    <location>
        <position position="464"/>
    </location>
</feature>
<accession>A0A4S1CN59</accession>
<evidence type="ECO:0000259" key="7">
    <source>
        <dbReference type="SMART" id="SM00642"/>
    </source>
</evidence>
<keyword evidence="4 6" id="KW-0119">Carbohydrate metabolism</keyword>
<dbReference type="InterPro" id="IPR049171">
    <property type="entry name" value="GLGE_C"/>
</dbReference>
<dbReference type="EC" id="2.4.99.16" evidence="6"/>
<evidence type="ECO:0000313" key="9">
    <source>
        <dbReference type="Proteomes" id="UP000306416"/>
    </source>
</evidence>
<dbReference type="Proteomes" id="UP000306416">
    <property type="component" value="Unassembled WGS sequence"/>
</dbReference>
<dbReference type="InterPro" id="IPR026585">
    <property type="entry name" value="GlgE"/>
</dbReference>
<reference evidence="8 9" key="1">
    <citation type="submission" date="2019-04" db="EMBL/GenBank/DDBJ databases">
        <title>Geobacter oryzae sp. nov., ferric-reducing bacteria isolated from paddy soil.</title>
        <authorList>
            <person name="Xu Z."/>
            <person name="Masuda Y."/>
            <person name="Itoh H."/>
            <person name="Senoo K."/>
        </authorList>
    </citation>
    <scope>NUCLEOTIDE SEQUENCE [LARGE SCALE GENOMIC DNA]</scope>
    <source>
        <strain evidence="8 9">Red111</strain>
    </source>
</reference>
<dbReference type="Pfam" id="PF11896">
    <property type="entry name" value="GlgE_dom_N_S"/>
    <property type="match status" value="1"/>
</dbReference>
<organism evidence="8 9">
    <name type="scientific">Geomonas terrae</name>
    <dbReference type="NCBI Taxonomy" id="2562681"/>
    <lineage>
        <taxon>Bacteria</taxon>
        <taxon>Pseudomonadati</taxon>
        <taxon>Thermodesulfobacteriota</taxon>
        <taxon>Desulfuromonadia</taxon>
        <taxon>Geobacterales</taxon>
        <taxon>Geobacteraceae</taxon>
        <taxon>Geomonas</taxon>
    </lineage>
</organism>
<evidence type="ECO:0000256" key="4">
    <source>
        <dbReference type="ARBA" id="ARBA00023277"/>
    </source>
</evidence>
<evidence type="ECO:0000256" key="3">
    <source>
        <dbReference type="ARBA" id="ARBA00022679"/>
    </source>
</evidence>
<feature type="binding site" evidence="6">
    <location>
        <position position="306"/>
    </location>
    <ligand>
        <name>alpha-maltose 1-phosphate</name>
        <dbReference type="ChEBI" id="CHEBI:63576"/>
    </ligand>
</feature>
<dbReference type="GO" id="GO:0016758">
    <property type="term" value="F:hexosyltransferase activity"/>
    <property type="evidence" value="ECO:0007669"/>
    <property type="project" value="UniProtKB-UniRule"/>
</dbReference>
<evidence type="ECO:0000256" key="1">
    <source>
        <dbReference type="ARBA" id="ARBA00011738"/>
    </source>
</evidence>
<feature type="domain" description="Glycosyl hydrolase family 13 catalytic" evidence="7">
    <location>
        <begin position="195"/>
        <end position="544"/>
    </location>
</feature>
<keyword evidence="3 6" id="KW-0808">Transferase</keyword>
<comment type="similarity">
    <text evidence="6">Belongs to the glycosyl hydrolase 13 family. GlgE subfamily.</text>
</comment>
<proteinExistence type="inferred from homology"/>
<evidence type="ECO:0000256" key="2">
    <source>
        <dbReference type="ARBA" id="ARBA00022676"/>
    </source>
</evidence>
<keyword evidence="2 6" id="KW-0328">Glycosyltransferase</keyword>
<comment type="function">
    <text evidence="6">Maltosyltransferase that uses maltose 1-phosphate (M1P) as the sugar donor to elongate linear or branched alpha-(1-&gt;4)-glucans. Is involved in a branched alpha-glucan biosynthetic pathway from trehalose, together with TreS, Mak and GlgB.</text>
</comment>
<dbReference type="CDD" id="cd11344">
    <property type="entry name" value="AmyAc_GlgE_like"/>
    <property type="match status" value="1"/>
</dbReference>
<dbReference type="PANTHER" id="PTHR47786:SF2">
    <property type="entry name" value="GLYCOSYL HYDROLASE FAMILY 13 CATALYTIC DOMAIN-CONTAINING PROTEIN"/>
    <property type="match status" value="1"/>
</dbReference>
<dbReference type="Gene3D" id="1.20.58.80">
    <property type="entry name" value="Phosphotransferase system, lactose/cellobiose-type IIA subunit"/>
    <property type="match status" value="1"/>
</dbReference>
<dbReference type="Pfam" id="PF21702">
    <property type="entry name" value="GLGE_C"/>
    <property type="match status" value="1"/>
</dbReference>
<feature type="binding site" evidence="6">
    <location>
        <position position="246"/>
    </location>
    <ligand>
        <name>alpha-maltose 1-phosphate</name>
        <dbReference type="ChEBI" id="CHEBI:63576"/>
    </ligand>
</feature>
<feature type="binding site" evidence="6">
    <location>
        <position position="378"/>
    </location>
    <ligand>
        <name>alpha-maltose 1-phosphate</name>
        <dbReference type="ChEBI" id="CHEBI:63576"/>
    </ligand>
</feature>
<dbReference type="EMBL" id="SRSC01000001">
    <property type="protein sequence ID" value="TGU74750.1"/>
    <property type="molecule type" value="Genomic_DNA"/>
</dbReference>
<feature type="active site" description="Nucleophile" evidence="6">
    <location>
        <position position="377"/>
    </location>
</feature>
<dbReference type="Gene3D" id="3.20.20.80">
    <property type="entry name" value="Glycosidases"/>
    <property type="match status" value="1"/>
</dbReference>
<dbReference type="InterPro" id="IPR021828">
    <property type="entry name" value="GlgE_dom_N/S"/>
</dbReference>
<dbReference type="Gene3D" id="2.60.40.1180">
    <property type="entry name" value="Golgi alpha-mannosidase II"/>
    <property type="match status" value="1"/>
</dbReference>
<gene>
    <name evidence="6" type="primary">glgE</name>
    <name evidence="8" type="ORF">E4633_04630</name>
</gene>
<name>A0A4S1CN59_9BACT</name>
<feature type="binding site" evidence="6">
    <location>
        <begin position="519"/>
        <end position="520"/>
    </location>
    <ligand>
        <name>alpha-maltose 1-phosphate</name>
        <dbReference type="ChEBI" id="CHEBI:63576"/>
    </ligand>
</feature>
<feature type="active site" description="Proton donor" evidence="6">
    <location>
        <position position="406"/>
    </location>
</feature>
<comment type="subunit">
    <text evidence="1 6">Homodimer.</text>
</comment>
<dbReference type="AlphaFoldDB" id="A0A4S1CN59"/>
<keyword evidence="9" id="KW-1185">Reference proteome</keyword>
<dbReference type="Pfam" id="PF00128">
    <property type="entry name" value="Alpha-amylase"/>
    <property type="match status" value="1"/>
</dbReference>
<evidence type="ECO:0000313" key="8">
    <source>
        <dbReference type="EMBL" id="TGU74750.1"/>
    </source>
</evidence>
<comment type="caution">
    <text evidence="8">The sequence shown here is derived from an EMBL/GenBank/DDBJ whole genome shotgun (WGS) entry which is preliminary data.</text>
</comment>
<evidence type="ECO:0000256" key="5">
    <source>
        <dbReference type="ARBA" id="ARBA00048735"/>
    </source>
</evidence>
<dbReference type="HAMAP" id="MF_02124">
    <property type="entry name" value="GlgE"/>
    <property type="match status" value="1"/>
</dbReference>
<sequence>MEGRARIAIEAVHPQIDCGRFAVQRVVGDEMVVRADVFSDGHDEVVAVLLYRRMGEERWLETPMQRLDNDRWQGSFLLGTPGFYQYTIMGWVDHFRTWQRDLQKRFEAGQDVAVDLQIGGKILEQAVAEAGEEDAARLREAVAALSAERNQEGAVALGLDTRLSDLVSTCCARGLATRYQKELVVRVDRQKALFSSWYELFPRSLGEEGRHGTLRDCIGLLPDVAELGFDVLYLPPIHPIGSSKRKGKANAVEAGPDDPGSPWAIGSEAGGHKAVHPELGTIEDFGDLVREAEKHGIEIAMDLAFQCSPDHPYLKEHPEWFKWRPDGTVQYAENPPKKYQDIVPINFETPQWEELWEELKGVVFFWMDQGVRIFRVDNPHTKPFPMWEWLIGKAKEKSHDVIFLAEAFTRPKIMARLAKLGFSQSYSYFSWRNSKREITDYLMELTRGDTSEFMRPNFWPNTPDILTEFLQYGGRPAFMIRLVLAGTLSSSYGIYGPVYELCVGMPEKQGSEEYLDAEKYEIRQWDRKAPGNIRELIITLNRIRREYSALQRTNNVTFLESDDDSVLFYVKVAKQRKSSLLVAVNLDPFRARTAKLRVPLDLFGLAPGQSYLLHDLVSGERSIWEGGMTTVRLDPQVNPACIYRISTWQKRESDFDYYF</sequence>
<evidence type="ECO:0000256" key="6">
    <source>
        <dbReference type="HAMAP-Rule" id="MF_02124"/>
    </source>
</evidence>
<dbReference type="Gene3D" id="2.60.40.10">
    <property type="entry name" value="Immunoglobulins"/>
    <property type="match status" value="1"/>
</dbReference>
<dbReference type="SMART" id="SM00642">
    <property type="entry name" value="Aamy"/>
    <property type="match status" value="1"/>
</dbReference>
<dbReference type="InterPro" id="IPR013783">
    <property type="entry name" value="Ig-like_fold"/>
</dbReference>
<feature type="binding site" evidence="6">
    <location>
        <position position="341"/>
    </location>
    <ligand>
        <name>alpha-maltose 1-phosphate</name>
        <dbReference type="ChEBI" id="CHEBI:63576"/>
    </ligand>
</feature>
<dbReference type="GO" id="GO:0004553">
    <property type="term" value="F:hydrolase activity, hydrolyzing O-glycosyl compounds"/>
    <property type="evidence" value="ECO:0007669"/>
    <property type="project" value="InterPro"/>
</dbReference>
<comment type="catalytic activity">
    <reaction evidence="5 6">
        <text>alpha-maltose 1-phosphate + [(1-&gt;4)-alpha-D-glucosyl](n) = [(1-&gt;4)-alpha-D-glucosyl](n+2) + phosphate</text>
        <dbReference type="Rhea" id="RHEA:42692"/>
        <dbReference type="Rhea" id="RHEA-COMP:9584"/>
        <dbReference type="Rhea" id="RHEA-COMP:10183"/>
        <dbReference type="ChEBI" id="CHEBI:15444"/>
        <dbReference type="ChEBI" id="CHEBI:43474"/>
        <dbReference type="ChEBI" id="CHEBI:63576"/>
        <dbReference type="EC" id="2.4.99.16"/>
    </reaction>
</comment>
<protein>
    <recommendedName>
        <fullName evidence="6">Alpha-1,4-glucan:maltose-1-phosphate maltosyltransferase</fullName>
        <shortName evidence="6">GMPMT</shortName>
        <ecNumber evidence="6">2.4.99.16</ecNumber>
    </recommendedName>
    <alternativeName>
        <fullName evidence="6">(1-&gt;4)-alpha-D-glucan:maltose-1-phosphate alpha-D-maltosyltransferase</fullName>
    </alternativeName>
</protein>
<dbReference type="InterPro" id="IPR017853">
    <property type="entry name" value="GH"/>
</dbReference>
<dbReference type="InterPro" id="IPR006047">
    <property type="entry name" value="GH13_cat_dom"/>
</dbReference>
<dbReference type="PANTHER" id="PTHR47786">
    <property type="entry name" value="ALPHA-1,4-GLUCAN:MALTOSE-1-PHOSPHATE MALTOSYLTRANSFERASE"/>
    <property type="match status" value="1"/>
</dbReference>
<dbReference type="RefSeq" id="WP_135869075.1">
    <property type="nucleotide sequence ID" value="NZ_SRSC01000001.1"/>
</dbReference>